<evidence type="ECO:0000313" key="4">
    <source>
        <dbReference type="EMBL" id="SPF35587.1"/>
    </source>
</evidence>
<dbReference type="PANTHER" id="PTHR12049:SF7">
    <property type="entry name" value="PROTEIN ARGININE METHYLTRANSFERASE NDUFAF7, MITOCHONDRIAL"/>
    <property type="match status" value="1"/>
</dbReference>
<reference evidence="5" key="1">
    <citation type="submission" date="2018-02" db="EMBL/GenBank/DDBJ databases">
        <authorList>
            <person name="Hausmann B."/>
        </authorList>
    </citation>
    <scope>NUCLEOTIDE SEQUENCE [LARGE SCALE GENOMIC DNA]</scope>
    <source>
        <strain evidence="5">Peat soil MAG SbA1</strain>
    </source>
</reference>
<feature type="region of interest" description="Disordered" evidence="3">
    <location>
        <begin position="145"/>
        <end position="187"/>
    </location>
</feature>
<dbReference type="GO" id="GO:0035243">
    <property type="term" value="F:protein-arginine omega-N symmetric methyltransferase activity"/>
    <property type="evidence" value="ECO:0007669"/>
    <property type="project" value="TreeGrafter"/>
</dbReference>
<name>A0A2U3K7Q7_9BACT</name>
<evidence type="ECO:0000256" key="2">
    <source>
        <dbReference type="ARBA" id="ARBA00022679"/>
    </source>
</evidence>
<evidence type="ECO:0000256" key="1">
    <source>
        <dbReference type="ARBA" id="ARBA00022603"/>
    </source>
</evidence>
<dbReference type="PANTHER" id="PTHR12049">
    <property type="entry name" value="PROTEIN ARGININE METHYLTRANSFERASE NDUFAF7, MITOCHONDRIAL"/>
    <property type="match status" value="1"/>
</dbReference>
<keyword evidence="2" id="KW-0808">Transferase</keyword>
<keyword evidence="1" id="KW-0489">Methyltransferase</keyword>
<proteinExistence type="predicted"/>
<dbReference type="SUPFAM" id="SSF53335">
    <property type="entry name" value="S-adenosyl-L-methionine-dependent methyltransferases"/>
    <property type="match status" value="1"/>
</dbReference>
<evidence type="ECO:0000313" key="5">
    <source>
        <dbReference type="Proteomes" id="UP000238701"/>
    </source>
</evidence>
<feature type="compositionally biased region" description="Low complexity" evidence="3">
    <location>
        <begin position="145"/>
        <end position="158"/>
    </location>
</feature>
<gene>
    <name evidence="4" type="ORF">SBA1_1400005</name>
</gene>
<protein>
    <recommendedName>
        <fullName evidence="6">SAM-dependent methyltransferase</fullName>
    </recommendedName>
</protein>
<dbReference type="InterPro" id="IPR003788">
    <property type="entry name" value="NDUFAF7"/>
</dbReference>
<evidence type="ECO:0008006" key="6">
    <source>
        <dbReference type="Google" id="ProtNLM"/>
    </source>
</evidence>
<dbReference type="InterPro" id="IPR038375">
    <property type="entry name" value="NDUFAF7_sf"/>
</dbReference>
<dbReference type="InterPro" id="IPR029063">
    <property type="entry name" value="SAM-dependent_MTases_sf"/>
</dbReference>
<sequence length="419" mass="46571">MNSLRQTIEQEIRECGPIPFSRYMELCLYHPELGYYSRHAAQFGKAGDFYTSSDVHAVFGRLMARQFAEMWHVLARPERITVQELGPGRGLFAQDVLDWSEKKFPDFFRALRYVLVESSPALRDRMESTLDRHLASGKAEVGSSAFRDASAADSPSPAAERRKNAAHGASRGLKAHNEQAPRGRKILPSLDARTPEAPTILFANEFFDALPVEIVSSQGSLRVGLKDDRFVETWVSASAVELEFLDRYSIHPEPGERVEVALAAQQYGRQASREIQQGFFIVIDYGYTRAEQLAGRHRGTLKAIRQHSVSMNPYEAPGEQDITADVNFTAPAAAAQEQGMHVHKLITQSQFLMGIGEANQFADAFEDCRLPQERAKVALQLKHLVTPAGMGESFHVLVASKGVSPERVATLAGLNFGRR</sequence>
<dbReference type="EMBL" id="OMOD01000047">
    <property type="protein sequence ID" value="SPF35587.1"/>
    <property type="molecule type" value="Genomic_DNA"/>
</dbReference>
<organism evidence="4 5">
    <name type="scientific">Candidatus Sulfotelmatobacter kueseliae</name>
    <dbReference type="NCBI Taxonomy" id="2042962"/>
    <lineage>
        <taxon>Bacteria</taxon>
        <taxon>Pseudomonadati</taxon>
        <taxon>Acidobacteriota</taxon>
        <taxon>Terriglobia</taxon>
        <taxon>Terriglobales</taxon>
        <taxon>Candidatus Korobacteraceae</taxon>
        <taxon>Candidatus Sulfotelmatobacter</taxon>
    </lineage>
</organism>
<accession>A0A2U3K7Q7</accession>
<dbReference type="Pfam" id="PF02636">
    <property type="entry name" value="Methyltransf_28"/>
    <property type="match status" value="1"/>
</dbReference>
<dbReference type="Gene3D" id="3.40.50.12710">
    <property type="match status" value="1"/>
</dbReference>
<dbReference type="AlphaFoldDB" id="A0A2U3K7Q7"/>
<evidence type="ECO:0000256" key="3">
    <source>
        <dbReference type="SAM" id="MobiDB-lite"/>
    </source>
</evidence>
<dbReference type="Proteomes" id="UP000238701">
    <property type="component" value="Unassembled WGS sequence"/>
</dbReference>
<dbReference type="OrthoDB" id="9794208at2"/>
<dbReference type="GO" id="GO:0032259">
    <property type="term" value="P:methylation"/>
    <property type="evidence" value="ECO:0007669"/>
    <property type="project" value="UniProtKB-KW"/>
</dbReference>